<evidence type="ECO:0000313" key="2">
    <source>
        <dbReference type="EMBL" id="CAH9080772.1"/>
    </source>
</evidence>
<evidence type="ECO:0000313" key="4">
    <source>
        <dbReference type="Proteomes" id="UP001152523"/>
    </source>
</evidence>
<evidence type="ECO:0000259" key="1">
    <source>
        <dbReference type="Pfam" id="PF07727"/>
    </source>
</evidence>
<accession>A0AAV0CNH3</accession>
<dbReference type="Proteomes" id="UP001152523">
    <property type="component" value="Unassembled WGS sequence"/>
</dbReference>
<dbReference type="EMBL" id="CAMAPF010000035">
    <property type="protein sequence ID" value="CAH9080772.1"/>
    <property type="molecule type" value="Genomic_DNA"/>
</dbReference>
<evidence type="ECO:0000313" key="3">
    <source>
        <dbReference type="EMBL" id="CAH9137766.1"/>
    </source>
</evidence>
<sequence length="155" mass="17586">MGYGATTSRKKAPGCKWVYKIKYKSDGTVERLKARLVVFGNHQEAVIDYTETFSPVAKMVTIRIFCCCGWYSELGATPNGCTQRFPSWRFSRGSLHVAPTWLLVVTARTCMSPKQSLYGLRQAPRCCFAKLVASLKQYGFLQSYSDHIYDVIKLF</sequence>
<dbReference type="InterPro" id="IPR013103">
    <property type="entry name" value="RVT_2"/>
</dbReference>
<comment type="caution">
    <text evidence="2">The sequence shown here is derived from an EMBL/GenBank/DDBJ whole genome shotgun (WGS) entry which is preliminary data.</text>
</comment>
<reference evidence="2" key="1">
    <citation type="submission" date="2022-07" db="EMBL/GenBank/DDBJ databases">
        <authorList>
            <person name="Macas J."/>
            <person name="Novak P."/>
            <person name="Neumann P."/>
        </authorList>
    </citation>
    <scope>NUCLEOTIDE SEQUENCE</scope>
</reference>
<protein>
    <recommendedName>
        <fullName evidence="1">Reverse transcriptase Ty1/copia-type domain-containing protein</fullName>
    </recommendedName>
</protein>
<dbReference type="AlphaFoldDB" id="A0AAV0CNH3"/>
<dbReference type="Pfam" id="PF07727">
    <property type="entry name" value="RVT_2"/>
    <property type="match status" value="1"/>
</dbReference>
<proteinExistence type="predicted"/>
<gene>
    <name evidence="3" type="ORF">CEPIT_LOCUS36281</name>
    <name evidence="2" type="ORF">CEPIT_LOCUS7428</name>
</gene>
<keyword evidence="4" id="KW-1185">Reference proteome</keyword>
<name>A0AAV0CNH3_9ASTE</name>
<dbReference type="EMBL" id="CAMAPF010001001">
    <property type="protein sequence ID" value="CAH9137766.1"/>
    <property type="molecule type" value="Genomic_DNA"/>
</dbReference>
<organism evidence="2 4">
    <name type="scientific">Cuscuta epithymum</name>
    <dbReference type="NCBI Taxonomy" id="186058"/>
    <lineage>
        <taxon>Eukaryota</taxon>
        <taxon>Viridiplantae</taxon>
        <taxon>Streptophyta</taxon>
        <taxon>Embryophyta</taxon>
        <taxon>Tracheophyta</taxon>
        <taxon>Spermatophyta</taxon>
        <taxon>Magnoliopsida</taxon>
        <taxon>eudicotyledons</taxon>
        <taxon>Gunneridae</taxon>
        <taxon>Pentapetalae</taxon>
        <taxon>asterids</taxon>
        <taxon>lamiids</taxon>
        <taxon>Solanales</taxon>
        <taxon>Convolvulaceae</taxon>
        <taxon>Cuscuteae</taxon>
        <taxon>Cuscuta</taxon>
        <taxon>Cuscuta subgen. Cuscuta</taxon>
    </lineage>
</organism>
<feature type="domain" description="Reverse transcriptase Ty1/copia-type" evidence="1">
    <location>
        <begin position="8"/>
        <end position="66"/>
    </location>
</feature>